<keyword evidence="1" id="KW-0472">Membrane</keyword>
<evidence type="ECO:0000313" key="2">
    <source>
        <dbReference type="EMBL" id="SUZ61818.1"/>
    </source>
</evidence>
<feature type="transmembrane region" description="Helical" evidence="1">
    <location>
        <begin position="50"/>
        <end position="69"/>
    </location>
</feature>
<keyword evidence="1" id="KW-0812">Transmembrane</keyword>
<name>A0A381P6H4_9ZZZZ</name>
<proteinExistence type="predicted"/>
<gene>
    <name evidence="2" type="ORF">METZ01_LOCUS14672</name>
</gene>
<organism evidence="2">
    <name type="scientific">marine metagenome</name>
    <dbReference type="NCBI Taxonomy" id="408172"/>
    <lineage>
        <taxon>unclassified sequences</taxon>
        <taxon>metagenomes</taxon>
        <taxon>ecological metagenomes</taxon>
    </lineage>
</organism>
<feature type="transmembrane region" description="Helical" evidence="1">
    <location>
        <begin position="20"/>
        <end position="38"/>
    </location>
</feature>
<protein>
    <submittedName>
        <fullName evidence="2">Uncharacterized protein</fullName>
    </submittedName>
</protein>
<feature type="non-terminal residue" evidence="2">
    <location>
        <position position="1"/>
    </location>
</feature>
<dbReference type="AlphaFoldDB" id="A0A381P6H4"/>
<evidence type="ECO:0000256" key="1">
    <source>
        <dbReference type="SAM" id="Phobius"/>
    </source>
</evidence>
<dbReference type="EMBL" id="UINC01000828">
    <property type="protein sequence ID" value="SUZ61818.1"/>
    <property type="molecule type" value="Genomic_DNA"/>
</dbReference>
<reference evidence="2" key="1">
    <citation type="submission" date="2018-05" db="EMBL/GenBank/DDBJ databases">
        <authorList>
            <person name="Lanie J.A."/>
            <person name="Ng W.-L."/>
            <person name="Kazmierczak K.M."/>
            <person name="Andrzejewski T.M."/>
            <person name="Davidsen T.M."/>
            <person name="Wayne K.J."/>
            <person name="Tettelin H."/>
            <person name="Glass J.I."/>
            <person name="Rusch D."/>
            <person name="Podicherti R."/>
            <person name="Tsui H.-C.T."/>
            <person name="Winkler M.E."/>
        </authorList>
    </citation>
    <scope>NUCLEOTIDE SEQUENCE</scope>
</reference>
<sequence>TGVWGLAAVDLADKPSGYHVTLLVKLLLVGISGAAAGIHGTTNSVPVRGATGAVGGFAALGALLAGAVLGA</sequence>
<accession>A0A381P6H4</accession>
<keyword evidence="1" id="KW-1133">Transmembrane helix</keyword>